<evidence type="ECO:0000313" key="6">
    <source>
        <dbReference type="EMBL" id="SUY29123.1"/>
    </source>
</evidence>
<comment type="similarity">
    <text evidence="1">Belongs to the FGGY kinase family.</text>
</comment>
<dbReference type="Gene3D" id="3.30.420.40">
    <property type="match status" value="2"/>
</dbReference>
<dbReference type="EC" id="2.7.1.17" evidence="6"/>
<dbReference type="InterPro" id="IPR000577">
    <property type="entry name" value="Carb_kinase_FGGY"/>
</dbReference>
<evidence type="ECO:0000259" key="4">
    <source>
        <dbReference type="Pfam" id="PF00370"/>
    </source>
</evidence>
<dbReference type="SUPFAM" id="SSF53067">
    <property type="entry name" value="Actin-like ATPase domain"/>
    <property type="match status" value="2"/>
</dbReference>
<keyword evidence="3 6" id="KW-0418">Kinase</keyword>
<sequence length="425" mass="44187">MNTPLAIGIDLGTSGARAVAMTPGFEIVAQGAAKLSDFGADQRDPGIWWQAVGVALNAVLVQVDRAWVHALAVDATSGTLLPVDAEGTPLAEPLMYDDKVGDAAILARIAAVIPAESAAHGATSGLAKALVFQSVPNVAKVLHQADWIAGRLAGHFGTTDENNALKTGYDPIDRHWPDWLAAAGLNTSLLPRVVAPGAPIETIEPTMAKAFGLSEEVEIIAGTTDGCASFLATGADRPGDGVSALGSTLTLKLLCDRPIFAPEFGIYSHRLNGMWLAGGASNSGGKVLSHFFSADQIARLSAAIDPDAPTGLDFYPLLEAGERFPVLDPAWPPRLTPRPSDDASFLQAMLEGISAIEKLGYDRLAELGAPPLQSMRSLGGGASNSGWTAIRRNRLDVPFLPAHSQEAAAGAARLALIGLEAVGDF</sequence>
<dbReference type="InterPro" id="IPR018485">
    <property type="entry name" value="FGGY_C"/>
</dbReference>
<dbReference type="Pfam" id="PF02782">
    <property type="entry name" value="FGGY_C"/>
    <property type="match status" value="1"/>
</dbReference>
<dbReference type="Proteomes" id="UP000254701">
    <property type="component" value="Unassembled WGS sequence"/>
</dbReference>
<feature type="domain" description="Carbohydrate kinase FGGY C-terminal" evidence="5">
    <location>
        <begin position="268"/>
        <end position="417"/>
    </location>
</feature>
<dbReference type="EMBL" id="UFSM01000003">
    <property type="protein sequence ID" value="SUY29123.1"/>
    <property type="molecule type" value="Genomic_DNA"/>
</dbReference>
<dbReference type="GO" id="GO:0005829">
    <property type="term" value="C:cytosol"/>
    <property type="evidence" value="ECO:0007669"/>
    <property type="project" value="TreeGrafter"/>
</dbReference>
<evidence type="ECO:0000256" key="1">
    <source>
        <dbReference type="ARBA" id="ARBA00009156"/>
    </source>
</evidence>
<dbReference type="PIRSF" id="PIRSF000538">
    <property type="entry name" value="GlpK"/>
    <property type="match status" value="1"/>
</dbReference>
<dbReference type="GO" id="GO:0019150">
    <property type="term" value="F:D-ribulokinase activity"/>
    <property type="evidence" value="ECO:0007669"/>
    <property type="project" value="TreeGrafter"/>
</dbReference>
<accession>A0A381IM17</accession>
<dbReference type="PANTHER" id="PTHR10196:SF80">
    <property type="entry name" value="D-RIBULOSE KINASE"/>
    <property type="match status" value="1"/>
</dbReference>
<protein>
    <submittedName>
        <fullName evidence="6">Xylulose kinase</fullName>
        <ecNumber evidence="6">2.7.1.17</ecNumber>
    </submittedName>
</protein>
<evidence type="ECO:0000256" key="3">
    <source>
        <dbReference type="ARBA" id="ARBA00022777"/>
    </source>
</evidence>
<dbReference type="InterPro" id="IPR018484">
    <property type="entry name" value="FGGY_N"/>
</dbReference>
<dbReference type="OrthoDB" id="9805576at2"/>
<feature type="domain" description="Carbohydrate kinase FGGY N-terminal" evidence="4">
    <location>
        <begin position="136"/>
        <end position="230"/>
    </location>
</feature>
<gene>
    <name evidence="6" type="primary">xylB_2</name>
    <name evidence="6" type="ORF">NCTC10684_05355</name>
</gene>
<reference evidence="6 7" key="1">
    <citation type="submission" date="2018-06" db="EMBL/GenBank/DDBJ databases">
        <authorList>
            <consortium name="Pathogen Informatics"/>
            <person name="Doyle S."/>
        </authorList>
    </citation>
    <scope>NUCLEOTIDE SEQUENCE [LARGE SCALE GENOMIC DNA]</scope>
    <source>
        <strain evidence="6 7">NCTC10684</strain>
    </source>
</reference>
<dbReference type="InterPro" id="IPR043129">
    <property type="entry name" value="ATPase_NBD"/>
</dbReference>
<evidence type="ECO:0000313" key="7">
    <source>
        <dbReference type="Proteomes" id="UP000254701"/>
    </source>
</evidence>
<dbReference type="AlphaFoldDB" id="A0A381IM17"/>
<proteinExistence type="inferred from homology"/>
<evidence type="ECO:0000259" key="5">
    <source>
        <dbReference type="Pfam" id="PF02782"/>
    </source>
</evidence>
<organism evidence="6 7">
    <name type="scientific">Aminobacter aminovorans</name>
    <name type="common">Chelatobacter heintzii</name>
    <dbReference type="NCBI Taxonomy" id="83263"/>
    <lineage>
        <taxon>Bacteria</taxon>
        <taxon>Pseudomonadati</taxon>
        <taxon>Pseudomonadota</taxon>
        <taxon>Alphaproteobacteria</taxon>
        <taxon>Hyphomicrobiales</taxon>
        <taxon>Phyllobacteriaceae</taxon>
        <taxon>Aminobacter</taxon>
    </lineage>
</organism>
<dbReference type="GO" id="GO:0004856">
    <property type="term" value="F:D-xylulokinase activity"/>
    <property type="evidence" value="ECO:0007669"/>
    <property type="project" value="UniProtKB-EC"/>
</dbReference>
<dbReference type="Pfam" id="PF00370">
    <property type="entry name" value="FGGY_N"/>
    <property type="match status" value="1"/>
</dbReference>
<keyword evidence="2 6" id="KW-0808">Transferase</keyword>
<dbReference type="RefSeq" id="WP_115734377.1">
    <property type="nucleotide sequence ID" value="NZ_BAAAVY010000014.1"/>
</dbReference>
<dbReference type="PANTHER" id="PTHR10196">
    <property type="entry name" value="SUGAR KINASE"/>
    <property type="match status" value="1"/>
</dbReference>
<dbReference type="GO" id="GO:0005997">
    <property type="term" value="P:xylulose metabolic process"/>
    <property type="evidence" value="ECO:0007669"/>
    <property type="project" value="TreeGrafter"/>
</dbReference>
<dbReference type="CDD" id="cd07783">
    <property type="entry name" value="ASKHA_NBD_FGGY_SePSK_AtXK1-like"/>
    <property type="match status" value="1"/>
</dbReference>
<evidence type="ECO:0000256" key="2">
    <source>
        <dbReference type="ARBA" id="ARBA00022679"/>
    </source>
</evidence>
<name>A0A381IM17_AMIAI</name>